<protein>
    <submittedName>
        <fullName evidence="2">Uncharacterized protein</fullName>
    </submittedName>
</protein>
<dbReference type="Proteomes" id="UP000481252">
    <property type="component" value="Unassembled WGS sequence"/>
</dbReference>
<organism evidence="2 3">
    <name type="scientific">Mesorhizobium zhangyense</name>
    <dbReference type="NCBI Taxonomy" id="1776730"/>
    <lineage>
        <taxon>Bacteria</taxon>
        <taxon>Pseudomonadati</taxon>
        <taxon>Pseudomonadota</taxon>
        <taxon>Alphaproteobacteria</taxon>
        <taxon>Hyphomicrobiales</taxon>
        <taxon>Phyllobacteriaceae</taxon>
        <taxon>Mesorhizobium</taxon>
    </lineage>
</organism>
<accession>A0A7C9VFQ7</accession>
<feature type="signal peptide" evidence="1">
    <location>
        <begin position="1"/>
        <end position="22"/>
    </location>
</feature>
<dbReference type="EMBL" id="JAAKZG010000011">
    <property type="protein sequence ID" value="NGN43872.1"/>
    <property type="molecule type" value="Genomic_DNA"/>
</dbReference>
<evidence type="ECO:0000313" key="3">
    <source>
        <dbReference type="Proteomes" id="UP000481252"/>
    </source>
</evidence>
<evidence type="ECO:0000313" key="2">
    <source>
        <dbReference type="EMBL" id="NGN43872.1"/>
    </source>
</evidence>
<proteinExistence type="predicted"/>
<dbReference type="RefSeq" id="WP_165120266.1">
    <property type="nucleotide sequence ID" value="NZ_JAAKZG010000011.1"/>
</dbReference>
<comment type="caution">
    <text evidence="2">The sequence shown here is derived from an EMBL/GenBank/DDBJ whole genome shotgun (WGS) entry which is preliminary data.</text>
</comment>
<reference evidence="2 3" key="1">
    <citation type="submission" date="2020-02" db="EMBL/GenBank/DDBJ databases">
        <title>Genome sequence of the type strain CGMCC 1.15528 of Mesorhizobium zhangyense.</title>
        <authorList>
            <person name="Gao J."/>
            <person name="Sun J."/>
        </authorList>
    </citation>
    <scope>NUCLEOTIDE SEQUENCE [LARGE SCALE GENOMIC DNA]</scope>
    <source>
        <strain evidence="2 3">CGMCC 1.15528</strain>
    </source>
</reference>
<evidence type="ECO:0000256" key="1">
    <source>
        <dbReference type="SAM" id="SignalP"/>
    </source>
</evidence>
<keyword evidence="3" id="KW-1185">Reference proteome</keyword>
<sequence>MRWAISLFTTGFIFAATALAVAQEGQPSSIPFAGGTLTIKETADLDKILAFDGKELARNYVVYYDRTVDLDGTKVALFAVGDGGNACGPATVIVWKPEGGELKTATVGEDCGAPPAAATEDSLYFVPYLRPGSTANVQSWSPEEGLRVAGEMSFTPQPGTKWADIDPAKITHPYDLFANGDFYDAARKVLGDSLENVALALSVSGGPEKTASGILYGSGCIPHACGGGDGFFAFDQKTKAVYFAQQGDGAEPDAWPALDTWPAEIREAMKKSLEQ</sequence>
<name>A0A7C9VFQ7_9HYPH</name>
<feature type="chain" id="PRO_5028846268" evidence="1">
    <location>
        <begin position="23"/>
        <end position="275"/>
    </location>
</feature>
<gene>
    <name evidence="2" type="ORF">G6N74_22665</name>
</gene>
<keyword evidence="1" id="KW-0732">Signal</keyword>
<dbReference type="AlphaFoldDB" id="A0A7C9VFQ7"/>